<dbReference type="Pfam" id="PF02737">
    <property type="entry name" value="3HCDH_N"/>
    <property type="match status" value="1"/>
</dbReference>
<dbReference type="InterPro" id="IPR036291">
    <property type="entry name" value="NAD(P)-bd_dom_sf"/>
</dbReference>
<dbReference type="EMBL" id="JBHTHM010002465">
    <property type="protein sequence ID" value="MFD0788056.1"/>
    <property type="molecule type" value="Genomic_DNA"/>
</dbReference>
<dbReference type="InterPro" id="IPR006176">
    <property type="entry name" value="3-OHacyl-CoA_DH_NAD-bd"/>
</dbReference>
<evidence type="ECO:0000259" key="1">
    <source>
        <dbReference type="Pfam" id="PF02737"/>
    </source>
</evidence>
<dbReference type="Proteomes" id="UP001597053">
    <property type="component" value="Unassembled WGS sequence"/>
</dbReference>
<gene>
    <name evidence="2" type="ORF">ACFQZ8_29450</name>
</gene>
<name>A0ABW3ABU1_9ACTN</name>
<keyword evidence="3" id="KW-1185">Reference proteome</keyword>
<organism evidence="2 3">
    <name type="scientific">Micromonospora azadirachtae</name>
    <dbReference type="NCBI Taxonomy" id="1970735"/>
    <lineage>
        <taxon>Bacteria</taxon>
        <taxon>Bacillati</taxon>
        <taxon>Actinomycetota</taxon>
        <taxon>Actinomycetes</taxon>
        <taxon>Micromonosporales</taxon>
        <taxon>Micromonosporaceae</taxon>
        <taxon>Micromonospora</taxon>
    </lineage>
</organism>
<proteinExistence type="predicted"/>
<feature type="non-terminal residue" evidence="2">
    <location>
        <position position="56"/>
    </location>
</feature>
<dbReference type="Gene3D" id="3.40.50.720">
    <property type="entry name" value="NAD(P)-binding Rossmann-like Domain"/>
    <property type="match status" value="1"/>
</dbReference>
<comment type="caution">
    <text evidence="2">The sequence shown here is derived from an EMBL/GenBank/DDBJ whole genome shotgun (WGS) entry which is preliminary data.</text>
</comment>
<dbReference type="SUPFAM" id="SSF51735">
    <property type="entry name" value="NAD(P)-binding Rossmann-fold domains"/>
    <property type="match status" value="1"/>
</dbReference>
<dbReference type="PROSITE" id="PS00626">
    <property type="entry name" value="RCC1_2"/>
    <property type="match status" value="1"/>
</dbReference>
<protein>
    <submittedName>
        <fullName evidence="2">FAD-dependent oxidoreductase</fullName>
    </submittedName>
</protein>
<reference evidence="3" key="1">
    <citation type="journal article" date="2019" name="Int. J. Syst. Evol. Microbiol.">
        <title>The Global Catalogue of Microorganisms (GCM) 10K type strain sequencing project: providing services to taxonomists for standard genome sequencing and annotation.</title>
        <authorList>
            <consortium name="The Broad Institute Genomics Platform"/>
            <consortium name="The Broad Institute Genome Sequencing Center for Infectious Disease"/>
            <person name="Wu L."/>
            <person name="Ma J."/>
        </authorList>
    </citation>
    <scope>NUCLEOTIDE SEQUENCE [LARGE SCALE GENOMIC DNA]</scope>
    <source>
        <strain evidence="3">JCM 32148</strain>
    </source>
</reference>
<evidence type="ECO:0000313" key="3">
    <source>
        <dbReference type="Proteomes" id="UP001597053"/>
    </source>
</evidence>
<sequence>MSDRFVVIGAGTMGLGIAYVAAGAGHTVELVEVDRGRGEGAAARLGELWERAVERG</sequence>
<feature type="domain" description="3-hydroxyacyl-CoA dehydrogenase NAD binding" evidence="1">
    <location>
        <begin position="6"/>
        <end position="56"/>
    </location>
</feature>
<evidence type="ECO:0000313" key="2">
    <source>
        <dbReference type="EMBL" id="MFD0788056.1"/>
    </source>
</evidence>
<dbReference type="InterPro" id="IPR000408">
    <property type="entry name" value="Reg_chr_condens"/>
</dbReference>
<accession>A0ABW3ABU1</accession>